<dbReference type="SUPFAM" id="SSF109854">
    <property type="entry name" value="DinB/YfiT-like putative metalloenzymes"/>
    <property type="match status" value="1"/>
</dbReference>
<dbReference type="InterPro" id="IPR007061">
    <property type="entry name" value="MST-like"/>
</dbReference>
<dbReference type="Gene3D" id="1.20.120.450">
    <property type="entry name" value="dinb family like domain"/>
    <property type="match status" value="1"/>
</dbReference>
<feature type="region of interest" description="Disordered" evidence="1">
    <location>
        <begin position="1"/>
        <end position="41"/>
    </location>
</feature>
<proteinExistence type="predicted"/>
<gene>
    <name evidence="2" type="ORF">Kpho01_02960</name>
</gene>
<organism evidence="2 3">
    <name type="scientific">Kitasatospora phosalacinea</name>
    <dbReference type="NCBI Taxonomy" id="2065"/>
    <lineage>
        <taxon>Bacteria</taxon>
        <taxon>Bacillati</taxon>
        <taxon>Actinomycetota</taxon>
        <taxon>Actinomycetes</taxon>
        <taxon>Kitasatosporales</taxon>
        <taxon>Streptomycetaceae</taxon>
        <taxon>Kitasatospora</taxon>
    </lineage>
</organism>
<protein>
    <recommendedName>
        <fullName evidence="4">Mini-circle protein</fullName>
    </recommendedName>
</protein>
<accession>A0A9W6PBW5</accession>
<dbReference type="Pfam" id="PF04978">
    <property type="entry name" value="MST"/>
    <property type="match status" value="1"/>
</dbReference>
<reference evidence="2" key="1">
    <citation type="submission" date="2023-02" db="EMBL/GenBank/DDBJ databases">
        <title>Kitasatospora phosalacinea NBRC 14362.</title>
        <authorList>
            <person name="Ichikawa N."/>
            <person name="Sato H."/>
            <person name="Tonouchi N."/>
        </authorList>
    </citation>
    <scope>NUCLEOTIDE SEQUENCE</scope>
    <source>
        <strain evidence="2">NBRC 14362</strain>
    </source>
</reference>
<comment type="caution">
    <text evidence="2">The sequence shown here is derived from an EMBL/GenBank/DDBJ whole genome shotgun (WGS) entry which is preliminary data.</text>
</comment>
<dbReference type="Proteomes" id="UP001165143">
    <property type="component" value="Unassembled WGS sequence"/>
</dbReference>
<sequence length="215" mass="23698">MIRSSYHTDRPARGRAPTRGPPGGAEKGSPATTGLPHHVRMTNTRPATVRTSPPFAADEATMLGAWLDFHRATLALKCEGLGAEQLRERACPPSSLSLLGLVRHMAEVERHWFREVLAGQELDPSGRYWTEEFPDGDFDLVDGADPVADTAAWQAEVAFARSAVEGLPLDTVGAGRWRDNEVTLRWILVHMIEEYARHNGHADLLRERIDGSTGE</sequence>
<evidence type="ECO:0000313" key="3">
    <source>
        <dbReference type="Proteomes" id="UP001165143"/>
    </source>
</evidence>
<evidence type="ECO:0000256" key="1">
    <source>
        <dbReference type="SAM" id="MobiDB-lite"/>
    </source>
</evidence>
<evidence type="ECO:0000313" key="2">
    <source>
        <dbReference type="EMBL" id="GLW52285.1"/>
    </source>
</evidence>
<feature type="compositionally biased region" description="Basic and acidic residues" evidence="1">
    <location>
        <begin position="1"/>
        <end position="12"/>
    </location>
</feature>
<name>A0A9W6PBW5_9ACTN</name>
<dbReference type="AlphaFoldDB" id="A0A9W6PBW5"/>
<dbReference type="InterPro" id="IPR034660">
    <property type="entry name" value="DinB/YfiT-like"/>
</dbReference>
<dbReference type="EMBL" id="BSRX01000001">
    <property type="protein sequence ID" value="GLW52285.1"/>
    <property type="molecule type" value="Genomic_DNA"/>
</dbReference>
<evidence type="ECO:0008006" key="4">
    <source>
        <dbReference type="Google" id="ProtNLM"/>
    </source>
</evidence>